<feature type="transmembrane region" description="Helical" evidence="2">
    <location>
        <begin position="45"/>
        <end position="65"/>
    </location>
</feature>
<feature type="transmembrane region" description="Helical" evidence="2">
    <location>
        <begin position="77"/>
        <end position="95"/>
    </location>
</feature>
<proteinExistence type="predicted"/>
<keyword evidence="4" id="KW-1185">Reference proteome</keyword>
<comment type="caution">
    <text evidence="3">The sequence shown here is derived from an EMBL/GenBank/DDBJ whole genome shotgun (WGS) entry which is preliminary data.</text>
</comment>
<keyword evidence="2" id="KW-1133">Transmembrane helix</keyword>
<gene>
    <name evidence="3" type="ORF">GNZ18_29850</name>
</gene>
<evidence type="ECO:0000313" key="3">
    <source>
        <dbReference type="EMBL" id="MUN40777.1"/>
    </source>
</evidence>
<evidence type="ECO:0000256" key="2">
    <source>
        <dbReference type="SAM" id="Phobius"/>
    </source>
</evidence>
<evidence type="ECO:0000256" key="1">
    <source>
        <dbReference type="SAM" id="MobiDB-lite"/>
    </source>
</evidence>
<dbReference type="AlphaFoldDB" id="A0A7K1L8L0"/>
<keyword evidence="2" id="KW-0472">Membrane</keyword>
<dbReference type="RefSeq" id="WP_156219958.1">
    <property type="nucleotide sequence ID" value="NZ_WOFH01000012.1"/>
</dbReference>
<reference evidence="3 4" key="1">
    <citation type="submission" date="2019-11" db="EMBL/GenBank/DDBJ databases">
        <authorList>
            <person name="Cao P."/>
        </authorList>
    </citation>
    <scope>NUCLEOTIDE SEQUENCE [LARGE SCALE GENOMIC DNA]</scope>
    <source>
        <strain evidence="3 4">NEAU-AAG5</strain>
    </source>
</reference>
<evidence type="ECO:0000313" key="4">
    <source>
        <dbReference type="Proteomes" id="UP000432015"/>
    </source>
</evidence>
<sequence length="102" mass="11353">MTDDLARHPAPEDEAPPGLITSLPDEDHDDPADRPPRRFPPSKRLYVFATCYTLFVIAVCTGWIIHSPGHSPSNFLTGFLAGATLATALLAYRLWQTRRPRP</sequence>
<dbReference type="EMBL" id="WOFH01000012">
    <property type="protein sequence ID" value="MUN40777.1"/>
    <property type="molecule type" value="Genomic_DNA"/>
</dbReference>
<feature type="region of interest" description="Disordered" evidence="1">
    <location>
        <begin position="1"/>
        <end position="41"/>
    </location>
</feature>
<accession>A0A7K1L8L0</accession>
<evidence type="ECO:0008006" key="5">
    <source>
        <dbReference type="Google" id="ProtNLM"/>
    </source>
</evidence>
<dbReference type="Proteomes" id="UP000432015">
    <property type="component" value="Unassembled WGS sequence"/>
</dbReference>
<protein>
    <recommendedName>
        <fullName evidence="5">DUF2530 domain-containing protein</fullName>
    </recommendedName>
</protein>
<organism evidence="3 4">
    <name type="scientific">Actinomadura litoris</name>
    <dbReference type="NCBI Taxonomy" id="2678616"/>
    <lineage>
        <taxon>Bacteria</taxon>
        <taxon>Bacillati</taxon>
        <taxon>Actinomycetota</taxon>
        <taxon>Actinomycetes</taxon>
        <taxon>Streptosporangiales</taxon>
        <taxon>Thermomonosporaceae</taxon>
        <taxon>Actinomadura</taxon>
    </lineage>
</organism>
<keyword evidence="2" id="KW-0812">Transmembrane</keyword>
<feature type="compositionally biased region" description="Basic and acidic residues" evidence="1">
    <location>
        <begin position="1"/>
        <end position="11"/>
    </location>
</feature>
<name>A0A7K1L8L0_9ACTN</name>